<sequence>MWSVGHLHDRVDAPGRPPVYLDCRDILKIRRHRARGLLEVVFREKADGPLSSGAVLSGAGRALNLHEPGTARAFLDEALRGGWQPDHPAPVEVDGWVLFDAVLGRRRMP</sequence>
<dbReference type="EMBL" id="JACHNB010000001">
    <property type="protein sequence ID" value="MBB4744138.1"/>
    <property type="molecule type" value="Genomic_DNA"/>
</dbReference>
<reference evidence="1 2" key="1">
    <citation type="submission" date="2020-08" db="EMBL/GenBank/DDBJ databases">
        <title>Sequencing the genomes of 1000 actinobacteria strains.</title>
        <authorList>
            <person name="Klenk H.-P."/>
        </authorList>
    </citation>
    <scope>NUCLEOTIDE SEQUENCE [LARGE SCALE GENOMIC DNA]</scope>
    <source>
        <strain evidence="1 2">DSM 45809</strain>
    </source>
</reference>
<name>A0A7W7MBI1_9ACTN</name>
<evidence type="ECO:0000313" key="1">
    <source>
        <dbReference type="EMBL" id="MBB4744138.1"/>
    </source>
</evidence>
<dbReference type="RefSeq" id="WP_185044340.1">
    <property type="nucleotide sequence ID" value="NZ_BAABFG010000005.1"/>
</dbReference>
<gene>
    <name evidence="1" type="ORF">BJY16_007597</name>
</gene>
<accession>A0A7W7MBI1</accession>
<keyword evidence="2" id="KW-1185">Reference proteome</keyword>
<comment type="caution">
    <text evidence="1">The sequence shown here is derived from an EMBL/GenBank/DDBJ whole genome shotgun (WGS) entry which is preliminary data.</text>
</comment>
<dbReference type="Proteomes" id="UP000546162">
    <property type="component" value="Unassembled WGS sequence"/>
</dbReference>
<protein>
    <submittedName>
        <fullName evidence="1">Uncharacterized protein</fullName>
    </submittedName>
</protein>
<proteinExistence type="predicted"/>
<evidence type="ECO:0000313" key="2">
    <source>
        <dbReference type="Proteomes" id="UP000546162"/>
    </source>
</evidence>
<organism evidence="1 2">
    <name type="scientific">Actinoplanes octamycinicus</name>
    <dbReference type="NCBI Taxonomy" id="135948"/>
    <lineage>
        <taxon>Bacteria</taxon>
        <taxon>Bacillati</taxon>
        <taxon>Actinomycetota</taxon>
        <taxon>Actinomycetes</taxon>
        <taxon>Micromonosporales</taxon>
        <taxon>Micromonosporaceae</taxon>
        <taxon>Actinoplanes</taxon>
    </lineage>
</organism>
<dbReference type="AlphaFoldDB" id="A0A7W7MBI1"/>